<dbReference type="AlphaFoldDB" id="A0A377KQM6"/>
<gene>
    <name evidence="1" type="ORF">NCTC8129_02917</name>
    <name evidence="2" type="ORF">NCTC8129_03256</name>
</gene>
<sequence length="363" mass="40939">MVHQSDYKIPILEIPKDTQYWVVRADGGKYYDDFLENNFIAIGDDKITKSFLENKQKQDGFHDLKSVEILKVIYEEKYPDLKPQSCTLYSKRLYNFIFEMTIGDIVIVPSKNSNFFLIGVVDSEMYDGSSGIEDSEKTGIKACPFIKRRTVTWIKEIGRSSLPQKMYWVLSAHQTIFNVTDFSREVNSLLSFIVKFGEEVTASCFVSTDKGITIKDWHQLTSILIETTGEDSDEIDMKIDVQSPGDIALSATKDSIGELFKILGNIIDPSSITPGTLLAYVIILYAIGFGEVNIAGFKLQGIHPYFFGKGKLERDKLKAEIDGLKLANKKVASEIKDKKIIPSDPGKIIPLKKKKDSLDLDQE</sequence>
<dbReference type="EMBL" id="UGIF01000006">
    <property type="protein sequence ID" value="STQ33045.1"/>
    <property type="molecule type" value="Genomic_DNA"/>
</dbReference>
<accession>A0A377KQM6</accession>
<proteinExistence type="predicted"/>
<dbReference type="EMBL" id="UGIF01000002">
    <property type="protein sequence ID" value="STP30664.1"/>
    <property type="molecule type" value="Genomic_DNA"/>
</dbReference>
<evidence type="ECO:0000313" key="1">
    <source>
        <dbReference type="EMBL" id="STP30664.1"/>
    </source>
</evidence>
<dbReference type="RefSeq" id="WP_115235909.1">
    <property type="nucleotide sequence ID" value="NZ_UGIF01000002.1"/>
</dbReference>
<evidence type="ECO:0000313" key="3">
    <source>
        <dbReference type="Proteomes" id="UP000254070"/>
    </source>
</evidence>
<protein>
    <submittedName>
        <fullName evidence="1">Uncharacterized protein</fullName>
    </submittedName>
</protein>
<reference evidence="1 3" key="1">
    <citation type="submission" date="2018-06" db="EMBL/GenBank/DDBJ databases">
        <authorList>
            <consortium name="Pathogen Informatics"/>
            <person name="Doyle S."/>
        </authorList>
    </citation>
    <scope>NUCLEOTIDE SEQUENCE [LARGE SCALE GENOMIC DNA]</scope>
    <source>
        <strain evidence="1 3">NCTC8129</strain>
    </source>
</reference>
<name>A0A377KQM6_9ENTE</name>
<organism evidence="1 3">
    <name type="scientific">Enterococcus durans</name>
    <dbReference type="NCBI Taxonomy" id="53345"/>
    <lineage>
        <taxon>Bacteria</taxon>
        <taxon>Bacillati</taxon>
        <taxon>Bacillota</taxon>
        <taxon>Bacilli</taxon>
        <taxon>Lactobacillales</taxon>
        <taxon>Enterococcaceae</taxon>
        <taxon>Enterococcus</taxon>
    </lineage>
</organism>
<dbReference type="Proteomes" id="UP000254070">
    <property type="component" value="Unassembled WGS sequence"/>
</dbReference>
<evidence type="ECO:0000313" key="2">
    <source>
        <dbReference type="EMBL" id="STQ33045.1"/>
    </source>
</evidence>